<organism evidence="2 3">
    <name type="scientific">Roseivivax jejudonensis</name>
    <dbReference type="NCBI Taxonomy" id="1529041"/>
    <lineage>
        <taxon>Bacteria</taxon>
        <taxon>Pseudomonadati</taxon>
        <taxon>Pseudomonadota</taxon>
        <taxon>Alphaproteobacteria</taxon>
        <taxon>Rhodobacterales</taxon>
        <taxon>Roseobacteraceae</taxon>
        <taxon>Roseivivax</taxon>
    </lineage>
</organism>
<evidence type="ECO:0000313" key="3">
    <source>
        <dbReference type="Proteomes" id="UP000193570"/>
    </source>
</evidence>
<protein>
    <submittedName>
        <fullName evidence="2">Uncharacterized protein</fullName>
    </submittedName>
</protein>
<dbReference type="InterPro" id="IPR027417">
    <property type="entry name" value="P-loop_NTPase"/>
</dbReference>
<dbReference type="SUPFAM" id="SSF52540">
    <property type="entry name" value="P-loop containing nucleoside triphosphate hydrolases"/>
    <property type="match status" value="1"/>
</dbReference>
<dbReference type="Gene3D" id="3.40.50.300">
    <property type="entry name" value="P-loop containing nucleotide triphosphate hydrolases"/>
    <property type="match status" value="1"/>
</dbReference>
<evidence type="ECO:0000256" key="1">
    <source>
        <dbReference type="SAM" id="MobiDB-lite"/>
    </source>
</evidence>
<reference evidence="2 3" key="1">
    <citation type="submission" date="2017-03" db="EMBL/GenBank/DDBJ databases">
        <authorList>
            <person name="Afonso C.L."/>
            <person name="Miller P.J."/>
            <person name="Scott M.A."/>
            <person name="Spackman E."/>
            <person name="Goraichik I."/>
            <person name="Dimitrov K.M."/>
            <person name="Suarez D.L."/>
            <person name="Swayne D.E."/>
        </authorList>
    </citation>
    <scope>NUCLEOTIDE SEQUENCE [LARGE SCALE GENOMIC DNA]</scope>
    <source>
        <strain evidence="2 3">CECT 8625</strain>
    </source>
</reference>
<sequence length="341" mass="39085">MPKCATTTVQDVLAENADWLAEHGVAYERHADDWTEGEGNAAVLGSHLLHNQQAKARRLLNFFLRGDGDVILSSEVLIACARARHFQWFVDEVAKRGFRLHVIVYLRRQDIWIESDFKQHVKSQNLWTGTLDDLIESRIERRTLDYHWVMRNWARFVGRENVSVVPLNRGQDPLYPARRFFELLEVPPPPDERVSTEPRNVSPPAGLIEAARFVKRAALREGLDAEAATFRVTQFIEDALRKGVVPTRRYLLDADTRRELLSRYERSNARLAREFLDGTPPFDPFEEEAEAEPGMSLTEEAADLLATLANGALRDPDAADAPQQVRRPLWHRMTGSMIRRK</sequence>
<evidence type="ECO:0000313" key="2">
    <source>
        <dbReference type="EMBL" id="SLN28323.1"/>
    </source>
</evidence>
<proteinExistence type="predicted"/>
<dbReference type="Proteomes" id="UP000193570">
    <property type="component" value="Unassembled WGS sequence"/>
</dbReference>
<dbReference type="EMBL" id="FWFK01000002">
    <property type="protein sequence ID" value="SLN28323.1"/>
    <property type="molecule type" value="Genomic_DNA"/>
</dbReference>
<dbReference type="AlphaFoldDB" id="A0A1X6YR01"/>
<accession>A0A1X6YR01</accession>
<keyword evidence="3" id="KW-1185">Reference proteome</keyword>
<feature type="region of interest" description="Disordered" evidence="1">
    <location>
        <begin position="315"/>
        <end position="341"/>
    </location>
</feature>
<name>A0A1X6YR01_9RHOB</name>
<gene>
    <name evidence="2" type="ORF">ROJ8625_01193</name>
</gene>